<name>A0A453NZA4_AEGTS</name>
<dbReference type="InterPro" id="IPR004332">
    <property type="entry name" value="Transposase_MuDR"/>
</dbReference>
<reference evidence="5" key="5">
    <citation type="journal article" date="2021" name="G3 (Bethesda)">
        <title>Aegilops tauschii genome assembly Aet v5.0 features greater sequence contiguity and improved annotation.</title>
        <authorList>
            <person name="Wang L."/>
            <person name="Zhu T."/>
            <person name="Rodriguez J.C."/>
            <person name="Deal K.R."/>
            <person name="Dubcovsky J."/>
            <person name="McGuire P.E."/>
            <person name="Lux T."/>
            <person name="Spannagl M."/>
            <person name="Mayer K.F.X."/>
            <person name="Baldrich P."/>
            <person name="Meyers B.C."/>
            <person name="Huo N."/>
            <person name="Gu Y.Q."/>
            <person name="Zhou H."/>
            <person name="Devos K.M."/>
            <person name="Bennetzen J.L."/>
            <person name="Unver T."/>
            <person name="Budak H."/>
            <person name="Gulick P.J."/>
            <person name="Galiba G."/>
            <person name="Kalapos B."/>
            <person name="Nelson D.R."/>
            <person name="Li P."/>
            <person name="You F.M."/>
            <person name="Luo M.C."/>
            <person name="Dvorak J."/>
        </authorList>
    </citation>
    <scope>NUCLEOTIDE SEQUENCE [LARGE SCALE GENOMIC DNA]</scope>
    <source>
        <strain evidence="5">cv. AL8/78</strain>
    </source>
</reference>
<organism evidence="5 6">
    <name type="scientific">Aegilops tauschii subsp. strangulata</name>
    <name type="common">Goatgrass</name>
    <dbReference type="NCBI Taxonomy" id="200361"/>
    <lineage>
        <taxon>Eukaryota</taxon>
        <taxon>Viridiplantae</taxon>
        <taxon>Streptophyta</taxon>
        <taxon>Embryophyta</taxon>
        <taxon>Tracheophyta</taxon>
        <taxon>Spermatophyta</taxon>
        <taxon>Magnoliopsida</taxon>
        <taxon>Liliopsida</taxon>
        <taxon>Poales</taxon>
        <taxon>Poaceae</taxon>
        <taxon>BOP clade</taxon>
        <taxon>Pooideae</taxon>
        <taxon>Triticodae</taxon>
        <taxon>Triticeae</taxon>
        <taxon>Triticinae</taxon>
        <taxon>Aegilops</taxon>
    </lineage>
</organism>
<accession>A0A453NZA4</accession>
<evidence type="ECO:0000259" key="4">
    <source>
        <dbReference type="Pfam" id="PF26130"/>
    </source>
</evidence>
<evidence type="ECO:0000313" key="5">
    <source>
        <dbReference type="EnsemblPlants" id="AET6Gv20550100.5"/>
    </source>
</evidence>
<dbReference type="Pfam" id="PF26130">
    <property type="entry name" value="PB1-like"/>
    <property type="match status" value="1"/>
</dbReference>
<protein>
    <recommendedName>
        <fullName evidence="7">Transposase MuDR plant domain-containing protein</fullName>
    </recommendedName>
</protein>
<dbReference type="InterPro" id="IPR058594">
    <property type="entry name" value="PB1-like_dom_pln"/>
</dbReference>
<feature type="domain" description="Transposase MuDR plant" evidence="2">
    <location>
        <begin position="257"/>
        <end position="320"/>
    </location>
</feature>
<dbReference type="PANTHER" id="PTHR31973">
    <property type="entry name" value="POLYPROTEIN, PUTATIVE-RELATED"/>
    <property type="match status" value="1"/>
</dbReference>
<dbReference type="InterPro" id="IPR018289">
    <property type="entry name" value="MULE_transposase_dom"/>
</dbReference>
<feature type="domain" description="PB1-like" evidence="4">
    <location>
        <begin position="2"/>
        <end position="69"/>
    </location>
</feature>
<evidence type="ECO:0008006" key="7">
    <source>
        <dbReference type="Google" id="ProtNLM"/>
    </source>
</evidence>
<feature type="compositionally biased region" description="Acidic residues" evidence="1">
    <location>
        <begin position="145"/>
        <end position="166"/>
    </location>
</feature>
<proteinExistence type="predicted"/>
<keyword evidence="6" id="KW-1185">Reference proteome</keyword>
<evidence type="ECO:0000259" key="3">
    <source>
        <dbReference type="Pfam" id="PF10551"/>
    </source>
</evidence>
<dbReference type="Pfam" id="PF10551">
    <property type="entry name" value="MULE"/>
    <property type="match status" value="1"/>
</dbReference>
<dbReference type="EnsemblPlants" id="AET6Gv20550100.5">
    <property type="protein sequence ID" value="AET6Gv20550100.5"/>
    <property type="gene ID" value="AET6Gv20550100"/>
</dbReference>
<reference evidence="5" key="3">
    <citation type="journal article" date="2017" name="Nature">
        <title>Genome sequence of the progenitor of the wheat D genome Aegilops tauschii.</title>
        <authorList>
            <person name="Luo M.C."/>
            <person name="Gu Y.Q."/>
            <person name="Puiu D."/>
            <person name="Wang H."/>
            <person name="Twardziok S.O."/>
            <person name="Deal K.R."/>
            <person name="Huo N."/>
            <person name="Zhu T."/>
            <person name="Wang L."/>
            <person name="Wang Y."/>
            <person name="McGuire P.E."/>
            <person name="Liu S."/>
            <person name="Long H."/>
            <person name="Ramasamy R.K."/>
            <person name="Rodriguez J.C."/>
            <person name="Van S.L."/>
            <person name="Yuan L."/>
            <person name="Wang Z."/>
            <person name="Xia Z."/>
            <person name="Xiao L."/>
            <person name="Anderson O.D."/>
            <person name="Ouyang S."/>
            <person name="Liang Y."/>
            <person name="Zimin A.V."/>
            <person name="Pertea G."/>
            <person name="Qi P."/>
            <person name="Bennetzen J.L."/>
            <person name="Dai X."/>
            <person name="Dawson M.W."/>
            <person name="Muller H.G."/>
            <person name="Kugler K."/>
            <person name="Rivarola-Duarte L."/>
            <person name="Spannagl M."/>
            <person name="Mayer K.F.X."/>
            <person name="Lu F.H."/>
            <person name="Bevan M.W."/>
            <person name="Leroy P."/>
            <person name="Li P."/>
            <person name="You F.M."/>
            <person name="Sun Q."/>
            <person name="Liu Z."/>
            <person name="Lyons E."/>
            <person name="Wicker T."/>
            <person name="Salzberg S.L."/>
            <person name="Devos K.M."/>
            <person name="Dvorak J."/>
        </authorList>
    </citation>
    <scope>NUCLEOTIDE SEQUENCE [LARGE SCALE GENOMIC DNA]</scope>
    <source>
        <strain evidence="5">cv. AL8/78</strain>
    </source>
</reference>
<reference evidence="6" key="1">
    <citation type="journal article" date="2014" name="Science">
        <title>Ancient hybridizations among the ancestral genomes of bread wheat.</title>
        <authorList>
            <consortium name="International Wheat Genome Sequencing Consortium,"/>
            <person name="Marcussen T."/>
            <person name="Sandve S.R."/>
            <person name="Heier L."/>
            <person name="Spannagl M."/>
            <person name="Pfeifer M."/>
            <person name="Jakobsen K.S."/>
            <person name="Wulff B.B."/>
            <person name="Steuernagel B."/>
            <person name="Mayer K.F."/>
            <person name="Olsen O.A."/>
        </authorList>
    </citation>
    <scope>NUCLEOTIDE SEQUENCE [LARGE SCALE GENOMIC DNA]</scope>
    <source>
        <strain evidence="6">cv. AL8/78</strain>
    </source>
</reference>
<sequence length="555" mass="63706">DSCDSDTWSVLWIDDFLLQLGYDRAMSKIDVYWSKPGKSLCDGLQLIACDADIVLMIAAIVDHKNLVLLVDHGDTLESLTADDVLVEGMLELPRVITPVKLAKGKENVDNFEKPEIATEMRCNYKKAKRFMSFGEGCSSRVPDREFEEEDGNCDSDDSGAEDAGDSSEEHVDAEVETDEDFYESDYEVAQGDDDLFESYVDKDVDDHRQKEIVPDFEGELPEDALDDSHLNLSKEEGDKLRYKFNTFNPSTDLKAPTFRVGMLFADMKELRLAVVAYSVRNRVKVKKIRNTATKFEAVCKPGCTWYLKAGKDNRSTSIQIKKYLDNHTCTKAWDLKALTAPFLTAQFREEFRDNEKMPLRKFSDKVEQEFNMVAERSKLGRARRAAVKQIRGEDDDQYNMLWDYGQELRRTNPGSKFFLCTKEVFDDKTKETKDHFSTLYWSYNACKRGYLKACRPIIFLDGCHIKTRYKGNLLTSVGVDPNDCIFPIAFGLCEVESTYSWEWFLATLKDDLNISNSSPYTIMSDKQKVSTCYLFNLLHDNHLLTILTHQMTFLF</sequence>
<dbReference type="Proteomes" id="UP000015105">
    <property type="component" value="Chromosome 6D"/>
</dbReference>
<evidence type="ECO:0000259" key="2">
    <source>
        <dbReference type="Pfam" id="PF03108"/>
    </source>
</evidence>
<reference evidence="6" key="2">
    <citation type="journal article" date="2017" name="Nat. Plants">
        <title>The Aegilops tauschii genome reveals multiple impacts of transposons.</title>
        <authorList>
            <person name="Zhao G."/>
            <person name="Zou C."/>
            <person name="Li K."/>
            <person name="Wang K."/>
            <person name="Li T."/>
            <person name="Gao L."/>
            <person name="Zhang X."/>
            <person name="Wang H."/>
            <person name="Yang Z."/>
            <person name="Liu X."/>
            <person name="Jiang W."/>
            <person name="Mao L."/>
            <person name="Kong X."/>
            <person name="Jiao Y."/>
            <person name="Jia J."/>
        </authorList>
    </citation>
    <scope>NUCLEOTIDE SEQUENCE [LARGE SCALE GENOMIC DNA]</scope>
    <source>
        <strain evidence="6">cv. AL8/78</strain>
    </source>
</reference>
<dbReference type="Gramene" id="AET6Gv20550100.5">
    <property type="protein sequence ID" value="AET6Gv20550100.5"/>
    <property type="gene ID" value="AET6Gv20550100"/>
</dbReference>
<dbReference type="PANTHER" id="PTHR31973:SF191">
    <property type="entry name" value="OS05G0489400 PROTEIN"/>
    <property type="match status" value="1"/>
</dbReference>
<feature type="region of interest" description="Disordered" evidence="1">
    <location>
        <begin position="136"/>
        <end position="181"/>
    </location>
</feature>
<reference evidence="5" key="4">
    <citation type="submission" date="2019-03" db="UniProtKB">
        <authorList>
            <consortium name="EnsemblPlants"/>
        </authorList>
    </citation>
    <scope>IDENTIFICATION</scope>
</reference>
<dbReference type="AlphaFoldDB" id="A0A453NZA4"/>
<dbReference type="Pfam" id="PF03108">
    <property type="entry name" value="DBD_Tnp_Mut"/>
    <property type="match status" value="1"/>
</dbReference>
<feature type="domain" description="MULE transposase" evidence="3">
    <location>
        <begin position="458"/>
        <end position="528"/>
    </location>
</feature>
<evidence type="ECO:0000256" key="1">
    <source>
        <dbReference type="SAM" id="MobiDB-lite"/>
    </source>
</evidence>
<evidence type="ECO:0000313" key="6">
    <source>
        <dbReference type="Proteomes" id="UP000015105"/>
    </source>
</evidence>